<name>A0ABU3SFI4_9HYPH</name>
<evidence type="ECO:0000259" key="4">
    <source>
        <dbReference type="Pfam" id="PF22725"/>
    </source>
</evidence>
<dbReference type="InterPro" id="IPR036291">
    <property type="entry name" value="NAD(P)-bd_dom_sf"/>
</dbReference>
<reference evidence="5 6" key="1">
    <citation type="submission" date="2023-09" db="EMBL/GenBank/DDBJ databases">
        <title>Whole genome shotgun sequencing (WGS) of Bosea sp. ZW T0_25, isolated from stored onions (Allium cepa).</title>
        <authorList>
            <person name="Stoll D.A."/>
            <person name="Huch M."/>
        </authorList>
    </citation>
    <scope>NUCLEOTIDE SEQUENCE [LARGE SCALE GENOMIC DNA]</scope>
    <source>
        <strain evidence="5 6">ZW T0_25</strain>
    </source>
</reference>
<dbReference type="Gene3D" id="3.30.360.10">
    <property type="entry name" value="Dihydrodipicolinate Reductase, domain 2"/>
    <property type="match status" value="1"/>
</dbReference>
<dbReference type="InterPro" id="IPR000683">
    <property type="entry name" value="Gfo/Idh/MocA-like_OxRdtase_N"/>
</dbReference>
<dbReference type="InterPro" id="IPR055170">
    <property type="entry name" value="GFO_IDH_MocA-like_dom"/>
</dbReference>
<evidence type="ECO:0000259" key="3">
    <source>
        <dbReference type="Pfam" id="PF01408"/>
    </source>
</evidence>
<keyword evidence="6" id="KW-1185">Reference proteome</keyword>
<dbReference type="EMBL" id="JAWDID010000073">
    <property type="protein sequence ID" value="MDU0343546.1"/>
    <property type="molecule type" value="Genomic_DNA"/>
</dbReference>
<keyword evidence="2" id="KW-0560">Oxidoreductase</keyword>
<dbReference type="RefSeq" id="WP_316021253.1">
    <property type="nucleotide sequence ID" value="NZ_JAWDID010000073.1"/>
</dbReference>
<dbReference type="Pfam" id="PF22725">
    <property type="entry name" value="GFO_IDH_MocA_C3"/>
    <property type="match status" value="1"/>
</dbReference>
<evidence type="ECO:0000256" key="2">
    <source>
        <dbReference type="ARBA" id="ARBA00023002"/>
    </source>
</evidence>
<protein>
    <submittedName>
        <fullName evidence="5">Gfo/Idh/MocA family oxidoreductase</fullName>
    </submittedName>
</protein>
<feature type="domain" description="Gfo/Idh/MocA-like oxidoreductase N-terminal" evidence="3">
    <location>
        <begin position="1"/>
        <end position="115"/>
    </location>
</feature>
<accession>A0ABU3SFI4</accession>
<feature type="domain" description="GFO/IDH/MocA-like oxidoreductase" evidence="4">
    <location>
        <begin position="128"/>
        <end position="262"/>
    </location>
</feature>
<dbReference type="SUPFAM" id="SSF51735">
    <property type="entry name" value="NAD(P)-binding Rossmann-fold domains"/>
    <property type="match status" value="1"/>
</dbReference>
<dbReference type="Gene3D" id="3.40.50.720">
    <property type="entry name" value="NAD(P)-binding Rossmann-like Domain"/>
    <property type="match status" value="1"/>
</dbReference>
<dbReference type="SUPFAM" id="SSF55347">
    <property type="entry name" value="Glyceraldehyde-3-phosphate dehydrogenase-like, C-terminal domain"/>
    <property type="match status" value="1"/>
</dbReference>
<evidence type="ECO:0000256" key="1">
    <source>
        <dbReference type="ARBA" id="ARBA00010928"/>
    </source>
</evidence>
<comment type="caution">
    <text evidence="5">The sequence shown here is derived from an EMBL/GenBank/DDBJ whole genome shotgun (WGS) entry which is preliminary data.</text>
</comment>
<dbReference type="Pfam" id="PF01408">
    <property type="entry name" value="GFO_IDH_MocA"/>
    <property type="match status" value="1"/>
</dbReference>
<dbReference type="InterPro" id="IPR051317">
    <property type="entry name" value="Gfo/Idh/MocA_oxidoreduct"/>
</dbReference>
<dbReference type="Proteomes" id="UP001254257">
    <property type="component" value="Unassembled WGS sequence"/>
</dbReference>
<evidence type="ECO:0000313" key="6">
    <source>
        <dbReference type="Proteomes" id="UP001254257"/>
    </source>
</evidence>
<proteinExistence type="inferred from homology"/>
<dbReference type="PANTHER" id="PTHR43708">
    <property type="entry name" value="CONSERVED EXPRESSED OXIDOREDUCTASE (EUROFUNG)"/>
    <property type="match status" value="1"/>
</dbReference>
<sequence>MKIAIVGTGFVADYYMTTLANHPELVLAGAWDRDAARLQAFCAFHGVSAYAGLDALLGDPGVGIVVNLTTPESHYEISSRALGAGKHVYSEKPLAMDFAQARELVALARQRGLTFAAAPANGLSDAHRLVAQALRDDRIGRPRLVYAAMEDGPVFRDKWATWRSRSGAAWPGLHEFEIGCTLEHAGYALTWLVSLFGPVESVTAFAALTFPDKGPGTEALAMAPDFSVGCLQFRSGVVARLSSGLAAPRDRSLQVFGDGGSLTVRDLWDNRSAVHLEQVGAPRPLLGRLLGQLEARLGSALPWKPTPGRRLAYPSASKGALPAFPSQIDFAGGIAAQAEAVAAGREPAFSGELALHITELALALNGAGALAQPYRMQSSF</sequence>
<evidence type="ECO:0000313" key="5">
    <source>
        <dbReference type="EMBL" id="MDU0343546.1"/>
    </source>
</evidence>
<comment type="similarity">
    <text evidence="1">Belongs to the Gfo/Idh/MocA family.</text>
</comment>
<organism evidence="5 6">
    <name type="scientific">Bosea rubneri</name>
    <dbReference type="NCBI Taxonomy" id="3075434"/>
    <lineage>
        <taxon>Bacteria</taxon>
        <taxon>Pseudomonadati</taxon>
        <taxon>Pseudomonadota</taxon>
        <taxon>Alphaproteobacteria</taxon>
        <taxon>Hyphomicrobiales</taxon>
        <taxon>Boseaceae</taxon>
        <taxon>Bosea</taxon>
    </lineage>
</organism>
<dbReference type="PANTHER" id="PTHR43708:SF5">
    <property type="entry name" value="CONSERVED EXPRESSED OXIDOREDUCTASE (EUROFUNG)-RELATED"/>
    <property type="match status" value="1"/>
</dbReference>
<gene>
    <name evidence="5" type="ORF">RKE40_26970</name>
</gene>